<dbReference type="PANTHER" id="PTHR12304:SF4">
    <property type="entry name" value="URIDINE NUCLEOSIDASE"/>
    <property type="match status" value="1"/>
</dbReference>
<dbReference type="GO" id="GO:0006152">
    <property type="term" value="P:purine nucleoside catabolic process"/>
    <property type="evidence" value="ECO:0007669"/>
    <property type="project" value="TreeGrafter"/>
</dbReference>
<feature type="domain" description="Inosine/uridine-preferring nucleoside hydrolase" evidence="3">
    <location>
        <begin position="4"/>
        <end position="296"/>
    </location>
</feature>
<evidence type="ECO:0000313" key="4">
    <source>
        <dbReference type="EMBL" id="OBK19900.1"/>
    </source>
</evidence>
<dbReference type="Proteomes" id="UP000093629">
    <property type="component" value="Unassembled WGS sequence"/>
</dbReference>
<sequence length="311" mass="32879">MSAVFADVDTGIDDAIALIYLLASGADLIGVASTGGNLAVDQVCANNLDLLQLCGATHVPVSRGADQPLAGPGPRRGNFHGRSGLGYAELPASDRTLTAHDAATAWVRAAHRYPGELIGVATGPLTNLALALRVEPALPQLLHRLVIMGGMYGDGTNTDREAEWNVKVDPEATAEVLAAWAGQRRQPVVCGLDLTRTVAMTPDLLARLSGPNPVSRFIQDAMRFYFEVHRDRGLGYLAHLHDPLAAAVALDPQLVVTRAANVTVDLADDRGITTAAWESKSPNAHIGIRVDTASFMDRLITRIAAFAESAG</sequence>
<dbReference type="SUPFAM" id="SSF53590">
    <property type="entry name" value="Nucleoside hydrolase"/>
    <property type="match status" value="1"/>
</dbReference>
<dbReference type="RefSeq" id="WP_065156764.1">
    <property type="nucleotide sequence ID" value="NZ_LZLQ01000010.1"/>
</dbReference>
<keyword evidence="5" id="KW-1185">Reference proteome</keyword>
<dbReference type="InterPro" id="IPR015910">
    <property type="entry name" value="I/U_nuclsd_hydro_CS"/>
</dbReference>
<proteinExistence type="predicted"/>
<name>A0A1A3NF15_MYCAS</name>
<dbReference type="InterPro" id="IPR001910">
    <property type="entry name" value="Inosine/uridine_hydrolase_dom"/>
</dbReference>
<evidence type="ECO:0000259" key="3">
    <source>
        <dbReference type="Pfam" id="PF01156"/>
    </source>
</evidence>
<dbReference type="PROSITE" id="PS01247">
    <property type="entry name" value="IUNH"/>
    <property type="match status" value="1"/>
</dbReference>
<dbReference type="PANTHER" id="PTHR12304">
    <property type="entry name" value="INOSINE-URIDINE PREFERRING NUCLEOSIDE HYDROLASE"/>
    <property type="match status" value="1"/>
</dbReference>
<comment type="caution">
    <text evidence="4">The sequence shown here is derived from an EMBL/GenBank/DDBJ whole genome shotgun (WGS) entry which is preliminary data.</text>
</comment>
<dbReference type="EMBL" id="LZLQ01000010">
    <property type="protein sequence ID" value="OBK19900.1"/>
    <property type="molecule type" value="Genomic_DNA"/>
</dbReference>
<dbReference type="GO" id="GO:0005829">
    <property type="term" value="C:cytosol"/>
    <property type="evidence" value="ECO:0007669"/>
    <property type="project" value="TreeGrafter"/>
</dbReference>
<reference evidence="4 5" key="1">
    <citation type="submission" date="2016-06" db="EMBL/GenBank/DDBJ databases">
        <authorList>
            <person name="Kjaerup R.B."/>
            <person name="Dalgaard T.S."/>
            <person name="Juul-Madsen H.R."/>
        </authorList>
    </citation>
    <scope>NUCLEOTIDE SEQUENCE [LARGE SCALE GENOMIC DNA]</scope>
    <source>
        <strain evidence="4 5">1245139.5</strain>
    </source>
</reference>
<keyword evidence="2" id="KW-0326">Glycosidase</keyword>
<evidence type="ECO:0000256" key="2">
    <source>
        <dbReference type="ARBA" id="ARBA00023295"/>
    </source>
</evidence>
<dbReference type="OrthoDB" id="9797882at2"/>
<keyword evidence="1 4" id="KW-0378">Hydrolase</keyword>
<dbReference type="AlphaFoldDB" id="A0A1A3NF15"/>
<dbReference type="Gene3D" id="3.90.245.10">
    <property type="entry name" value="Ribonucleoside hydrolase-like"/>
    <property type="match status" value="1"/>
</dbReference>
<dbReference type="Pfam" id="PF01156">
    <property type="entry name" value="IU_nuc_hydro"/>
    <property type="match status" value="1"/>
</dbReference>
<evidence type="ECO:0000313" key="5">
    <source>
        <dbReference type="Proteomes" id="UP000093629"/>
    </source>
</evidence>
<accession>A0A1A3NF15</accession>
<dbReference type="InterPro" id="IPR023186">
    <property type="entry name" value="IUNH"/>
</dbReference>
<protein>
    <submittedName>
        <fullName evidence="4">Nucleoside hydrolase</fullName>
    </submittedName>
</protein>
<gene>
    <name evidence="4" type="ORF">A5636_17075</name>
</gene>
<dbReference type="GO" id="GO:0045437">
    <property type="term" value="F:uridine nucleosidase activity"/>
    <property type="evidence" value="ECO:0007669"/>
    <property type="project" value="UniProtKB-ARBA"/>
</dbReference>
<dbReference type="InterPro" id="IPR036452">
    <property type="entry name" value="Ribo_hydro-like"/>
</dbReference>
<organism evidence="4 5">
    <name type="scientific">Mycobacterium asiaticum</name>
    <dbReference type="NCBI Taxonomy" id="1790"/>
    <lineage>
        <taxon>Bacteria</taxon>
        <taxon>Bacillati</taxon>
        <taxon>Actinomycetota</taxon>
        <taxon>Actinomycetes</taxon>
        <taxon>Mycobacteriales</taxon>
        <taxon>Mycobacteriaceae</taxon>
        <taxon>Mycobacterium</taxon>
    </lineage>
</organism>
<dbReference type="GO" id="GO:0008477">
    <property type="term" value="F:purine nucleosidase activity"/>
    <property type="evidence" value="ECO:0007669"/>
    <property type="project" value="TreeGrafter"/>
</dbReference>
<evidence type="ECO:0000256" key="1">
    <source>
        <dbReference type="ARBA" id="ARBA00022801"/>
    </source>
</evidence>